<dbReference type="STRING" id="1182545.A0A072PQ59"/>
<evidence type="ECO:0000313" key="3">
    <source>
        <dbReference type="Proteomes" id="UP000027920"/>
    </source>
</evidence>
<reference evidence="2 3" key="1">
    <citation type="submission" date="2013-03" db="EMBL/GenBank/DDBJ databases">
        <title>The Genome Sequence of Exophiala aquamarina CBS 119918.</title>
        <authorList>
            <consortium name="The Broad Institute Genomics Platform"/>
            <person name="Cuomo C."/>
            <person name="de Hoog S."/>
            <person name="Gorbushina A."/>
            <person name="Walker B."/>
            <person name="Young S.K."/>
            <person name="Zeng Q."/>
            <person name="Gargeya S."/>
            <person name="Fitzgerald M."/>
            <person name="Haas B."/>
            <person name="Abouelleil A."/>
            <person name="Allen A.W."/>
            <person name="Alvarado L."/>
            <person name="Arachchi H.M."/>
            <person name="Berlin A.M."/>
            <person name="Chapman S.B."/>
            <person name="Gainer-Dewar J."/>
            <person name="Goldberg J."/>
            <person name="Griggs A."/>
            <person name="Gujja S."/>
            <person name="Hansen M."/>
            <person name="Howarth C."/>
            <person name="Imamovic A."/>
            <person name="Ireland A."/>
            <person name="Larimer J."/>
            <person name="McCowan C."/>
            <person name="Murphy C."/>
            <person name="Pearson M."/>
            <person name="Poon T.W."/>
            <person name="Priest M."/>
            <person name="Roberts A."/>
            <person name="Saif S."/>
            <person name="Shea T."/>
            <person name="Sisk P."/>
            <person name="Sykes S."/>
            <person name="Wortman J."/>
            <person name="Nusbaum C."/>
            <person name="Birren B."/>
        </authorList>
    </citation>
    <scope>NUCLEOTIDE SEQUENCE [LARGE SCALE GENOMIC DNA]</scope>
    <source>
        <strain evidence="2 3">CBS 119918</strain>
    </source>
</reference>
<dbReference type="AlphaFoldDB" id="A0A072PQ59"/>
<feature type="region of interest" description="Disordered" evidence="1">
    <location>
        <begin position="210"/>
        <end position="230"/>
    </location>
</feature>
<proteinExistence type="predicted"/>
<dbReference type="GeneID" id="25275163"/>
<dbReference type="RefSeq" id="XP_013264829.1">
    <property type="nucleotide sequence ID" value="XM_013409375.1"/>
</dbReference>
<name>A0A072PQ59_9EURO</name>
<dbReference type="PANTHER" id="PTHR48420">
    <property type="entry name" value="NON-HAEM DIOXYGENASE N-TERMINAL DOMAIN-CONTAINING PROTEIN"/>
    <property type="match status" value="1"/>
</dbReference>
<evidence type="ECO:0000313" key="2">
    <source>
        <dbReference type="EMBL" id="KEF62239.1"/>
    </source>
</evidence>
<keyword evidence="3" id="KW-1185">Reference proteome</keyword>
<dbReference type="OrthoDB" id="438224at2759"/>
<dbReference type="SUPFAM" id="SSF51197">
    <property type="entry name" value="Clavaminate synthase-like"/>
    <property type="match status" value="1"/>
</dbReference>
<dbReference type="PANTHER" id="PTHR48420:SF1">
    <property type="entry name" value="NON-HAEM DIOXYGENASE N-TERMINAL DOMAIN-CONTAINING PROTEIN"/>
    <property type="match status" value="1"/>
</dbReference>
<evidence type="ECO:0008006" key="4">
    <source>
        <dbReference type="Google" id="ProtNLM"/>
    </source>
</evidence>
<comment type="caution">
    <text evidence="2">The sequence shown here is derived from an EMBL/GenBank/DDBJ whole genome shotgun (WGS) entry which is preliminary data.</text>
</comment>
<accession>A0A072PQ59</accession>
<protein>
    <recommendedName>
        <fullName evidence="4">Clavaminate synthase-like protein</fullName>
    </recommendedName>
</protein>
<evidence type="ECO:0000256" key="1">
    <source>
        <dbReference type="SAM" id="MobiDB-lite"/>
    </source>
</evidence>
<sequence>MAIKHATPVTVSLSDLQSNQIPFSTLLEAFGPSSLGILVVTGLPSDFASLRTTVLTNASRLAALPPRTLERLTNADAKYLVGWSHGKESLREGVVDDKKGSYYINCSFYNSDMADEERGQDAGLAADREKFPGFDEYTAASVWPDEGEVLGFRASSEALIRLIIDTAVLVARACDRYAEQEIDGYETGYLERVVRGSRTSKARLLHYFPSSEDGGVQTRKDDERQKQHQQTDTVDDTWCTTHLDHGCLTGLTSAMFVDEASPAHSQFSELPTSPDPTSGLYILSRTGEINKVAIPRDSLAFQTGETLQLITQGRFKAVPHFVKGVEPRNVADANARIARNTLAVFTQPNLGEVVDLKTGLTFGDFARGVVKKNTTT</sequence>
<organism evidence="2 3">
    <name type="scientific">Exophiala aquamarina CBS 119918</name>
    <dbReference type="NCBI Taxonomy" id="1182545"/>
    <lineage>
        <taxon>Eukaryota</taxon>
        <taxon>Fungi</taxon>
        <taxon>Dikarya</taxon>
        <taxon>Ascomycota</taxon>
        <taxon>Pezizomycotina</taxon>
        <taxon>Eurotiomycetes</taxon>
        <taxon>Chaetothyriomycetidae</taxon>
        <taxon>Chaetothyriales</taxon>
        <taxon>Herpotrichiellaceae</taxon>
        <taxon>Exophiala</taxon>
    </lineage>
</organism>
<dbReference type="Gene3D" id="2.60.120.330">
    <property type="entry name" value="B-lactam Antibiotic, Isopenicillin N Synthase, Chain"/>
    <property type="match status" value="1"/>
</dbReference>
<dbReference type="InterPro" id="IPR027443">
    <property type="entry name" value="IPNS-like_sf"/>
</dbReference>
<gene>
    <name evidence="2" type="ORF">A1O9_00211</name>
</gene>
<dbReference type="EMBL" id="AMGV01000001">
    <property type="protein sequence ID" value="KEF62239.1"/>
    <property type="molecule type" value="Genomic_DNA"/>
</dbReference>
<dbReference type="HOGENOM" id="CLU_045411_1_0_1"/>
<dbReference type="VEuPathDB" id="FungiDB:A1O9_00211"/>
<dbReference type="Proteomes" id="UP000027920">
    <property type="component" value="Unassembled WGS sequence"/>
</dbReference>